<feature type="region of interest" description="Disordered" evidence="4">
    <location>
        <begin position="1"/>
        <end position="20"/>
    </location>
</feature>
<evidence type="ECO:0000313" key="6">
    <source>
        <dbReference type="Proteomes" id="UP001165160"/>
    </source>
</evidence>
<keyword evidence="1" id="KW-0472">Membrane</keyword>
<keyword evidence="6" id="KW-1185">Reference proteome</keyword>
<dbReference type="GO" id="GO:0005778">
    <property type="term" value="C:peroxisomal membrane"/>
    <property type="evidence" value="ECO:0007669"/>
    <property type="project" value="UniProtKB-SubCell"/>
</dbReference>
<dbReference type="Pfam" id="PF05648">
    <property type="entry name" value="PEX11"/>
    <property type="match status" value="1"/>
</dbReference>
<proteinExistence type="predicted"/>
<keyword evidence="2" id="KW-0576">Peroxisome</keyword>
<evidence type="ECO:0000256" key="3">
    <source>
        <dbReference type="ARBA" id="ARBA00046271"/>
    </source>
</evidence>
<comment type="caution">
    <text evidence="5">The sequence shown here is derived from an EMBL/GenBank/DDBJ whole genome shotgun (WGS) entry which is preliminary data.</text>
</comment>
<dbReference type="AlphaFoldDB" id="A0A9W7EXP5"/>
<evidence type="ECO:0000256" key="4">
    <source>
        <dbReference type="SAM" id="MobiDB-lite"/>
    </source>
</evidence>
<evidence type="ECO:0000313" key="5">
    <source>
        <dbReference type="EMBL" id="GMH94292.1"/>
    </source>
</evidence>
<reference evidence="6" key="1">
    <citation type="journal article" date="2023" name="Commun. Biol.">
        <title>Genome analysis of Parmales, the sister group of diatoms, reveals the evolutionary specialization of diatoms from phago-mixotrophs to photoautotrophs.</title>
        <authorList>
            <person name="Ban H."/>
            <person name="Sato S."/>
            <person name="Yoshikawa S."/>
            <person name="Yamada K."/>
            <person name="Nakamura Y."/>
            <person name="Ichinomiya M."/>
            <person name="Sato N."/>
            <person name="Blanc-Mathieu R."/>
            <person name="Endo H."/>
            <person name="Kuwata A."/>
            <person name="Ogata H."/>
        </authorList>
    </citation>
    <scope>NUCLEOTIDE SEQUENCE [LARGE SCALE GENOMIC DNA]</scope>
    <source>
        <strain evidence="6">NIES 3699</strain>
    </source>
</reference>
<dbReference type="InterPro" id="IPR008733">
    <property type="entry name" value="PEX11"/>
</dbReference>
<dbReference type="SUPFAM" id="SSF101447">
    <property type="entry name" value="Formin homology 2 domain (FH2 domain)"/>
    <property type="match status" value="1"/>
</dbReference>
<dbReference type="GO" id="GO:0016559">
    <property type="term" value="P:peroxisome fission"/>
    <property type="evidence" value="ECO:0007669"/>
    <property type="project" value="InterPro"/>
</dbReference>
<protein>
    <submittedName>
        <fullName evidence="5">Uncharacterized protein</fullName>
    </submittedName>
</protein>
<sequence>MSTTSHPPPPQTPPPPPLPYLNSTITSTLAPLSLQSFVTLSLTLDGRDKITKVIAYLSRLLSYYYLVTGSPSSSLRWTNLKSKLQESHWNGGENYWSRWFLDI</sequence>
<organism evidence="5 6">
    <name type="scientific">Triparma verrucosa</name>
    <dbReference type="NCBI Taxonomy" id="1606542"/>
    <lineage>
        <taxon>Eukaryota</taxon>
        <taxon>Sar</taxon>
        <taxon>Stramenopiles</taxon>
        <taxon>Ochrophyta</taxon>
        <taxon>Bolidophyceae</taxon>
        <taxon>Parmales</taxon>
        <taxon>Triparmaceae</taxon>
        <taxon>Triparma</taxon>
    </lineage>
</organism>
<evidence type="ECO:0000256" key="2">
    <source>
        <dbReference type="ARBA" id="ARBA00023140"/>
    </source>
</evidence>
<gene>
    <name evidence="5" type="ORF">TrVE_jg6595</name>
</gene>
<name>A0A9W7EXP5_9STRA</name>
<dbReference type="Proteomes" id="UP001165160">
    <property type="component" value="Unassembled WGS sequence"/>
</dbReference>
<evidence type="ECO:0000256" key="1">
    <source>
        <dbReference type="ARBA" id="ARBA00023136"/>
    </source>
</evidence>
<accession>A0A9W7EXP5</accession>
<comment type="subcellular location">
    <subcellularLocation>
        <location evidence="3">Peroxisome membrane</location>
    </subcellularLocation>
</comment>
<dbReference type="EMBL" id="BRXX01000153">
    <property type="protein sequence ID" value="GMH94292.1"/>
    <property type="molecule type" value="Genomic_DNA"/>
</dbReference>
<feature type="compositionally biased region" description="Pro residues" evidence="4">
    <location>
        <begin position="1"/>
        <end position="19"/>
    </location>
</feature>